<organism evidence="3">
    <name type="scientific">freshwater metagenome</name>
    <dbReference type="NCBI Taxonomy" id="449393"/>
    <lineage>
        <taxon>unclassified sequences</taxon>
        <taxon>metagenomes</taxon>
        <taxon>ecological metagenomes</taxon>
    </lineage>
</organism>
<dbReference type="SUPFAM" id="SSF159774">
    <property type="entry name" value="YerB-like"/>
    <property type="match status" value="1"/>
</dbReference>
<dbReference type="Pfam" id="PF11258">
    <property type="entry name" value="DUF3048"/>
    <property type="match status" value="1"/>
</dbReference>
<evidence type="ECO:0000259" key="1">
    <source>
        <dbReference type="Pfam" id="PF11258"/>
    </source>
</evidence>
<reference evidence="3" key="1">
    <citation type="submission" date="2020-05" db="EMBL/GenBank/DDBJ databases">
        <authorList>
            <person name="Chiriac C."/>
            <person name="Salcher M."/>
            <person name="Ghai R."/>
            <person name="Kavagutti S V."/>
        </authorList>
    </citation>
    <scope>NUCLEOTIDE SEQUENCE</scope>
</reference>
<dbReference type="InterPro" id="IPR023158">
    <property type="entry name" value="YerB-like_sf"/>
</dbReference>
<proteinExistence type="predicted"/>
<protein>
    <submittedName>
        <fullName evidence="3">Unannotated protein</fullName>
    </submittedName>
</protein>
<dbReference type="Gene3D" id="3.50.90.10">
    <property type="entry name" value="YerB-like"/>
    <property type="match status" value="1"/>
</dbReference>
<dbReference type="InterPro" id="IPR035328">
    <property type="entry name" value="DUF3048_C"/>
</dbReference>
<feature type="domain" description="DUF3048" evidence="1">
    <location>
        <begin position="59"/>
        <end position="185"/>
    </location>
</feature>
<name>A0A6J6BHK7_9ZZZZ</name>
<dbReference type="Pfam" id="PF17479">
    <property type="entry name" value="DUF3048_C"/>
    <property type="match status" value="1"/>
</dbReference>
<sequence>MKKNLFVTLGVAMVAALSGCAGIQFPGLELDPNSTPSATPTPVEYAPLSGVPVPIGSLDHPVLMAKIDNSPEARPQVGLNEADIVFEELVEGGLSRYLVVWHSVIPTEIGPIRSIRPMDPDIALPFSGAITYSGGQQRFVQMMIDTGLENVIHGQSGTEDYIYRSETMIAPHDVIVRAKDLIASLSDLAPPAPAFEFAGEGVTPTALAQGKAAMRLITSFSTYNSPSWEFDPESGMYGRLQAGGETDVDESQKQLTARNVVVQMVDESGEYGYVPHALVVGEGVAWISTGGKTVEATWTKTLPDAMTVFTLANGEIVTLAPGRTWIELVPTTSGYFEAKRR</sequence>
<evidence type="ECO:0000313" key="3">
    <source>
        <dbReference type="EMBL" id="CAB4538315.1"/>
    </source>
</evidence>
<feature type="domain" description="DUF3048" evidence="2">
    <location>
        <begin position="220"/>
        <end position="326"/>
    </location>
</feature>
<accession>A0A6J6BHK7</accession>
<evidence type="ECO:0000259" key="2">
    <source>
        <dbReference type="Pfam" id="PF17479"/>
    </source>
</evidence>
<dbReference type="PROSITE" id="PS51257">
    <property type="entry name" value="PROKAR_LIPOPROTEIN"/>
    <property type="match status" value="1"/>
</dbReference>
<dbReference type="EMBL" id="CAEZSG010000080">
    <property type="protein sequence ID" value="CAB4538315.1"/>
    <property type="molecule type" value="Genomic_DNA"/>
</dbReference>
<dbReference type="AlphaFoldDB" id="A0A6J6BHK7"/>
<dbReference type="InterPro" id="IPR021416">
    <property type="entry name" value="DUF3048_N"/>
</dbReference>
<gene>
    <name evidence="3" type="ORF">UFOPK1413_00600</name>
</gene>